<dbReference type="NCBIfam" id="TIGR01214">
    <property type="entry name" value="rmlD"/>
    <property type="match status" value="1"/>
</dbReference>
<sequence length="283" mass="30611">MRMLIIAADGQLGTDAVSYFSKKYDVSAFKTADMDVTDPIRVNGAILAVKPDAVLNCAAMTNVDGCESQAEQAYRVNAYGAGLVALAAARVGAHLVHISTDYVFAGDGSRPYVETDSPDPQNVYGASKLSGERHVQALCPNSAILRTAWLYGPHGNNFVKTMLKLAEKGEVGVVTDQVGNPTSTFELIRMIDAVVACKSTGIFHATCEGVVSWNGFAREIFRLAGVEVNVKDVTSEEFVRPAHRPAYSVLSKDKIAAVTGYRPADWQDALREYFDYQAGKIDF</sequence>
<dbReference type="KEGG" id="eha:Ethha_1539"/>
<dbReference type="Gene3D" id="3.40.50.720">
    <property type="entry name" value="NAD(P)-binding Rossmann-like Domain"/>
    <property type="match status" value="1"/>
</dbReference>
<dbReference type="Pfam" id="PF04321">
    <property type="entry name" value="RmlD_sub_bind"/>
    <property type="match status" value="1"/>
</dbReference>
<dbReference type="Gene3D" id="3.90.25.10">
    <property type="entry name" value="UDP-galactose 4-epimerase, domain 1"/>
    <property type="match status" value="1"/>
</dbReference>
<name>E6U856_ETHHY</name>
<keyword evidence="2 4" id="KW-0560">Oxidoreductase</keyword>
<keyword evidence="5" id="KW-1185">Reference proteome</keyword>
<dbReference type="InterPro" id="IPR036291">
    <property type="entry name" value="NAD(P)-bd_dom_sf"/>
</dbReference>
<dbReference type="GO" id="GO:0008831">
    <property type="term" value="F:dTDP-4-dehydrorhamnose reductase activity"/>
    <property type="evidence" value="ECO:0007669"/>
    <property type="project" value="UniProtKB-EC"/>
</dbReference>
<dbReference type="HOGENOM" id="CLU_045518_1_2_9"/>
<dbReference type="UniPathway" id="UPA00124"/>
<proteinExistence type="inferred from homology"/>
<dbReference type="STRING" id="663278.Ethha_1539"/>
<evidence type="ECO:0000256" key="2">
    <source>
        <dbReference type="RuleBase" id="RU364082"/>
    </source>
</evidence>
<protein>
    <recommendedName>
        <fullName evidence="2">dTDP-4-dehydrorhamnose reductase</fullName>
        <ecNumber evidence="2">1.1.1.133</ecNumber>
    </recommendedName>
</protein>
<accession>E6U856</accession>
<evidence type="ECO:0000313" key="5">
    <source>
        <dbReference type="Proteomes" id="UP000001551"/>
    </source>
</evidence>
<dbReference type="Proteomes" id="UP000001551">
    <property type="component" value="Chromosome"/>
</dbReference>
<comment type="function">
    <text evidence="2">Catalyzes the reduction of dTDP-6-deoxy-L-lyxo-4-hexulose to yield dTDP-L-rhamnose.</text>
</comment>
<dbReference type="SUPFAM" id="SSF51735">
    <property type="entry name" value="NAD(P)-binding Rossmann-fold domains"/>
    <property type="match status" value="1"/>
</dbReference>
<dbReference type="AlphaFoldDB" id="E6U856"/>
<dbReference type="PANTHER" id="PTHR10491">
    <property type="entry name" value="DTDP-4-DEHYDRORHAMNOSE REDUCTASE"/>
    <property type="match status" value="1"/>
</dbReference>
<comment type="similarity">
    <text evidence="1 2">Belongs to the dTDP-4-dehydrorhamnose reductase family.</text>
</comment>
<evidence type="ECO:0000259" key="3">
    <source>
        <dbReference type="Pfam" id="PF04321"/>
    </source>
</evidence>
<feature type="domain" description="RmlD-like substrate binding" evidence="3">
    <location>
        <begin position="1"/>
        <end position="275"/>
    </location>
</feature>
<dbReference type="InterPro" id="IPR029903">
    <property type="entry name" value="RmlD-like-bd"/>
</dbReference>
<dbReference type="PANTHER" id="PTHR10491:SF4">
    <property type="entry name" value="METHIONINE ADENOSYLTRANSFERASE 2 SUBUNIT BETA"/>
    <property type="match status" value="1"/>
</dbReference>
<reference evidence="4 5" key="1">
    <citation type="submission" date="2010-12" db="EMBL/GenBank/DDBJ databases">
        <title>Complete sequence of Ethanoligenens harbinense YUAN-3.</title>
        <authorList>
            <person name="Lucas S."/>
            <person name="Copeland A."/>
            <person name="Lapidus A."/>
            <person name="Cheng J.-F."/>
            <person name="Bruce D."/>
            <person name="Goodwin L."/>
            <person name="Pitluck S."/>
            <person name="Chertkov O."/>
            <person name="Misra M."/>
            <person name="Detter J.C."/>
            <person name="Han C."/>
            <person name="Tapia R."/>
            <person name="Land M."/>
            <person name="Hauser L."/>
            <person name="Jeffries C."/>
            <person name="Kyrpides N."/>
            <person name="Ivanova N."/>
            <person name="Mikhailova N."/>
            <person name="Wang A."/>
            <person name="Mouttaki H."/>
            <person name="He Z."/>
            <person name="Zhou J."/>
            <person name="Hemme C.L."/>
            <person name="Woyke T."/>
        </authorList>
    </citation>
    <scope>NUCLEOTIDE SEQUENCE [LARGE SCALE GENOMIC DNA]</scope>
    <source>
        <strain evidence="5">DSM 18485 / JCM 12961 / CGMCC 1.5033 / YUAN-3</strain>
    </source>
</reference>
<dbReference type="eggNOG" id="COG1091">
    <property type="taxonomic scope" value="Bacteria"/>
</dbReference>
<keyword evidence="2" id="KW-0521">NADP</keyword>
<dbReference type="GO" id="GO:0019305">
    <property type="term" value="P:dTDP-rhamnose biosynthetic process"/>
    <property type="evidence" value="ECO:0007669"/>
    <property type="project" value="UniProtKB-UniPathway"/>
</dbReference>
<dbReference type="EC" id="1.1.1.133" evidence="2"/>
<dbReference type="RefSeq" id="WP_013485430.1">
    <property type="nucleotide sequence ID" value="NC_014828.1"/>
</dbReference>
<gene>
    <name evidence="4" type="ordered locus">Ethha_1539</name>
</gene>
<evidence type="ECO:0000256" key="1">
    <source>
        <dbReference type="ARBA" id="ARBA00010944"/>
    </source>
</evidence>
<dbReference type="CDD" id="cd05254">
    <property type="entry name" value="dTDP_HR_like_SDR_e"/>
    <property type="match status" value="1"/>
</dbReference>
<dbReference type="EMBL" id="CP002400">
    <property type="protein sequence ID" value="ADU27075.1"/>
    <property type="molecule type" value="Genomic_DNA"/>
</dbReference>
<organism evidence="4 5">
    <name type="scientific">Ethanoligenens harbinense (strain DSM 18485 / JCM 12961 / CGMCC 1.5033 / YUAN-3)</name>
    <dbReference type="NCBI Taxonomy" id="663278"/>
    <lineage>
        <taxon>Bacteria</taxon>
        <taxon>Bacillati</taxon>
        <taxon>Bacillota</taxon>
        <taxon>Clostridia</taxon>
        <taxon>Eubacteriales</taxon>
        <taxon>Oscillospiraceae</taxon>
        <taxon>Ethanoligenens</taxon>
    </lineage>
</organism>
<dbReference type="GO" id="GO:0005829">
    <property type="term" value="C:cytosol"/>
    <property type="evidence" value="ECO:0007669"/>
    <property type="project" value="TreeGrafter"/>
</dbReference>
<evidence type="ECO:0000313" key="4">
    <source>
        <dbReference type="EMBL" id="ADU27075.1"/>
    </source>
</evidence>
<dbReference type="InterPro" id="IPR005913">
    <property type="entry name" value="dTDP_dehydrorham_reduct"/>
</dbReference>
<comment type="pathway">
    <text evidence="2">Carbohydrate biosynthesis; dTDP-L-rhamnose biosynthesis.</text>
</comment>